<evidence type="ECO:0000313" key="2">
    <source>
        <dbReference type="Proteomes" id="UP000321938"/>
    </source>
</evidence>
<dbReference type="OrthoDB" id="1134894at2"/>
<sequence length="224" mass="25469">MIDISQIIISNITKRYIFYIPSSIYSLIESSDFKGIIPKERYDCIMYYNETGTLIDTDVEDIGLMEVISKKSILQKNLVALLESKSTLSPAAFDVILKDYVIQIESHQYVTSLMYENITTVFPNIADVLVSSFKFQAHIFNDHYTQLVSHFQLKNKATNLNNKNVLKNFRTTVSKGYLQKDIAKDNVQKSSFKNLSTPPSSGTYKMTDAEIDLFLLQTVFGVAV</sequence>
<accession>A0A5C7B4R0</accession>
<name>A0A5C7B4R0_9FLAO</name>
<keyword evidence="2" id="KW-1185">Reference proteome</keyword>
<proteinExistence type="predicted"/>
<dbReference type="EMBL" id="VOSB01000021">
    <property type="protein sequence ID" value="TXE16019.1"/>
    <property type="molecule type" value="Genomic_DNA"/>
</dbReference>
<dbReference type="Proteomes" id="UP000321938">
    <property type="component" value="Unassembled WGS sequence"/>
</dbReference>
<evidence type="ECO:0000313" key="1">
    <source>
        <dbReference type="EMBL" id="TXE16019.1"/>
    </source>
</evidence>
<dbReference type="AlphaFoldDB" id="A0A5C7B4R0"/>
<protein>
    <submittedName>
        <fullName evidence="1">Uncharacterized protein</fullName>
    </submittedName>
</protein>
<reference evidence="1 2" key="1">
    <citation type="submission" date="2019-08" db="EMBL/GenBank/DDBJ databases">
        <title>Genome of Psychroserpens burtonensis ACAM 167.</title>
        <authorList>
            <person name="Bowman J.P."/>
        </authorList>
    </citation>
    <scope>NUCLEOTIDE SEQUENCE [LARGE SCALE GENOMIC DNA]</scope>
    <source>
        <strain evidence="1 2">ACAM 167</strain>
    </source>
</reference>
<organism evidence="1 2">
    <name type="scientific">Psychroserpens burtonensis</name>
    <dbReference type="NCBI Taxonomy" id="49278"/>
    <lineage>
        <taxon>Bacteria</taxon>
        <taxon>Pseudomonadati</taxon>
        <taxon>Bacteroidota</taxon>
        <taxon>Flavobacteriia</taxon>
        <taxon>Flavobacteriales</taxon>
        <taxon>Flavobacteriaceae</taxon>
        <taxon>Psychroserpens</taxon>
    </lineage>
</organism>
<comment type="caution">
    <text evidence="1">The sequence shown here is derived from an EMBL/GenBank/DDBJ whole genome shotgun (WGS) entry which is preliminary data.</text>
</comment>
<gene>
    <name evidence="1" type="ORF">ES692_13955</name>
</gene>
<dbReference type="STRING" id="1123037.GCA_000425305_03048"/>
<dbReference type="RefSeq" id="WP_028872752.1">
    <property type="nucleotide sequence ID" value="NZ_VOSB01000021.1"/>
</dbReference>